<evidence type="ECO:0000256" key="3">
    <source>
        <dbReference type="SAM" id="SignalP"/>
    </source>
</evidence>
<reference evidence="5 7" key="1">
    <citation type="journal article" date="2017" name="Nature">
        <title>The sunflower genome provides insights into oil metabolism, flowering and Asterid evolution.</title>
        <authorList>
            <person name="Badouin H."/>
            <person name="Gouzy J."/>
            <person name="Grassa C.J."/>
            <person name="Murat F."/>
            <person name="Staton S.E."/>
            <person name="Cottret L."/>
            <person name="Lelandais-Briere C."/>
            <person name="Owens G.L."/>
            <person name="Carrere S."/>
            <person name="Mayjonade B."/>
            <person name="Legrand L."/>
            <person name="Gill N."/>
            <person name="Kane N.C."/>
            <person name="Bowers J.E."/>
            <person name="Hubner S."/>
            <person name="Bellec A."/>
            <person name="Berard A."/>
            <person name="Berges H."/>
            <person name="Blanchet N."/>
            <person name="Boniface M.C."/>
            <person name="Brunel D."/>
            <person name="Catrice O."/>
            <person name="Chaidir N."/>
            <person name="Claudel C."/>
            <person name="Donnadieu C."/>
            <person name="Faraut T."/>
            <person name="Fievet G."/>
            <person name="Helmstetter N."/>
            <person name="King M."/>
            <person name="Knapp S.J."/>
            <person name="Lai Z."/>
            <person name="Le Paslier M.C."/>
            <person name="Lippi Y."/>
            <person name="Lorenzon L."/>
            <person name="Mandel J.R."/>
            <person name="Marage G."/>
            <person name="Marchand G."/>
            <person name="Marquand E."/>
            <person name="Bret-Mestries E."/>
            <person name="Morien E."/>
            <person name="Nambeesan S."/>
            <person name="Nguyen T."/>
            <person name="Pegot-Espagnet P."/>
            <person name="Pouilly N."/>
            <person name="Raftis F."/>
            <person name="Sallet E."/>
            <person name="Schiex T."/>
            <person name="Thomas J."/>
            <person name="Vandecasteele C."/>
            <person name="Vares D."/>
            <person name="Vear F."/>
            <person name="Vautrin S."/>
            <person name="Crespi M."/>
            <person name="Mangin B."/>
            <person name="Burke J.M."/>
            <person name="Salse J."/>
            <person name="Munos S."/>
            <person name="Vincourt P."/>
            <person name="Rieseberg L.H."/>
            <person name="Langlade N.B."/>
        </authorList>
    </citation>
    <scope>NUCLEOTIDE SEQUENCE [LARGE SCALE GENOMIC DNA]</scope>
    <source>
        <strain evidence="7">cv. SF193</strain>
        <tissue evidence="5">Leaves</tissue>
    </source>
</reference>
<dbReference type="EMBL" id="CM007903">
    <property type="protein sequence ID" value="OTF98582.1"/>
    <property type="molecule type" value="Genomic_DNA"/>
</dbReference>
<dbReference type="InParanoid" id="A0A251SJ76"/>
<dbReference type="OMA" id="FNQCANG"/>
<evidence type="ECO:0000313" key="5">
    <source>
        <dbReference type="EMBL" id="KAF5769555.1"/>
    </source>
</evidence>
<gene>
    <name evidence="6" type="ORF">HannXRQ_Chr14g0447241</name>
    <name evidence="5" type="ORF">HanXRQr2_Chr14g0649681</name>
</gene>
<keyword evidence="6" id="KW-0418">Kinase</keyword>
<keyword evidence="6" id="KW-0675">Receptor</keyword>
<evidence type="ECO:0000313" key="6">
    <source>
        <dbReference type="EMBL" id="OTF98582.1"/>
    </source>
</evidence>
<dbReference type="PANTHER" id="PTHR33491">
    <property type="entry name" value="OSJNBA0016N04.9 PROTEIN"/>
    <property type="match status" value="1"/>
</dbReference>
<feature type="domain" description="Wall-associated receptor kinase galacturonan-binding" evidence="4">
    <location>
        <begin position="30"/>
        <end position="87"/>
    </location>
</feature>
<dbReference type="InterPro" id="IPR025287">
    <property type="entry name" value="WAK_GUB"/>
</dbReference>
<evidence type="ECO:0000256" key="1">
    <source>
        <dbReference type="ARBA" id="ARBA00004167"/>
    </source>
</evidence>
<reference evidence="5" key="3">
    <citation type="submission" date="2020-06" db="EMBL/GenBank/DDBJ databases">
        <title>Helianthus annuus Genome sequencing and assembly Release 2.</title>
        <authorList>
            <person name="Gouzy J."/>
            <person name="Langlade N."/>
            <person name="Munos S."/>
        </authorList>
    </citation>
    <scope>NUCLEOTIDE SEQUENCE</scope>
    <source>
        <tissue evidence="5">Leaves</tissue>
    </source>
</reference>
<dbReference type="GO" id="GO:0016301">
    <property type="term" value="F:kinase activity"/>
    <property type="evidence" value="ECO:0007669"/>
    <property type="project" value="UniProtKB-KW"/>
</dbReference>
<protein>
    <submittedName>
        <fullName evidence="5 6">Wall-associated receptor kinase, galacturonan-binding domain-containing protein</fullName>
    </submittedName>
</protein>
<evidence type="ECO:0000259" key="4">
    <source>
        <dbReference type="Pfam" id="PF13947"/>
    </source>
</evidence>
<dbReference type="AlphaFoldDB" id="A0A251SJ76"/>
<sequence>MKQFQVLYVLILISIAKSSAEAPNYAKEGCNDTCGGVRIPYPFGIGASCSVNKWYIIDCNSSTPYLSAFNNMKVVNIGLEEKTITVNVSVISRCQNSDDHIPSIDLGESPFVYFGSHNVLTVEGCGYAAILDNRLPSVFPGISDYRQEVITGCSTTCSNDSTANKSDLRFGLGCCRNTVPYNLKSYTMDLSGLKRLGEDGACGSAFLGDESWLENSVKHFHHPKKKTTNTSFFPVTLNWFLTNKDFNEIPNFWEGKITNSSLYLGNGS</sequence>
<dbReference type="EMBL" id="MNCJ02000329">
    <property type="protein sequence ID" value="KAF5769555.1"/>
    <property type="molecule type" value="Genomic_DNA"/>
</dbReference>
<accession>A0A251SJ76</accession>
<reference evidence="6" key="2">
    <citation type="submission" date="2017-02" db="EMBL/GenBank/DDBJ databases">
        <title>Sunflower complete genome.</title>
        <authorList>
            <person name="Langlade N."/>
            <person name="Munos S."/>
        </authorList>
    </citation>
    <scope>NUCLEOTIDE SEQUENCE [LARGE SCALE GENOMIC DNA]</scope>
    <source>
        <tissue evidence="6">Leaves</tissue>
    </source>
</reference>
<keyword evidence="2 3" id="KW-0732">Signal</keyword>
<comment type="subcellular location">
    <subcellularLocation>
        <location evidence="1">Membrane</location>
        <topology evidence="1">Single-pass membrane protein</topology>
    </subcellularLocation>
</comment>
<organism evidence="6 7">
    <name type="scientific">Helianthus annuus</name>
    <name type="common">Common sunflower</name>
    <dbReference type="NCBI Taxonomy" id="4232"/>
    <lineage>
        <taxon>Eukaryota</taxon>
        <taxon>Viridiplantae</taxon>
        <taxon>Streptophyta</taxon>
        <taxon>Embryophyta</taxon>
        <taxon>Tracheophyta</taxon>
        <taxon>Spermatophyta</taxon>
        <taxon>Magnoliopsida</taxon>
        <taxon>eudicotyledons</taxon>
        <taxon>Gunneridae</taxon>
        <taxon>Pentapetalae</taxon>
        <taxon>asterids</taxon>
        <taxon>campanulids</taxon>
        <taxon>Asterales</taxon>
        <taxon>Asteraceae</taxon>
        <taxon>Asteroideae</taxon>
        <taxon>Heliantheae alliance</taxon>
        <taxon>Heliantheae</taxon>
        <taxon>Helianthus</taxon>
    </lineage>
</organism>
<dbReference type="GO" id="GO:0016020">
    <property type="term" value="C:membrane"/>
    <property type="evidence" value="ECO:0007669"/>
    <property type="project" value="UniProtKB-SubCell"/>
</dbReference>
<dbReference type="Pfam" id="PF13947">
    <property type="entry name" value="GUB_WAK_bind"/>
    <property type="match status" value="1"/>
</dbReference>
<name>A0A251SJ76_HELAN</name>
<evidence type="ECO:0000313" key="7">
    <source>
        <dbReference type="Proteomes" id="UP000215914"/>
    </source>
</evidence>
<evidence type="ECO:0000256" key="2">
    <source>
        <dbReference type="ARBA" id="ARBA00022729"/>
    </source>
</evidence>
<keyword evidence="6" id="KW-0808">Transferase</keyword>
<keyword evidence="7" id="KW-1185">Reference proteome</keyword>
<dbReference type="Proteomes" id="UP000215914">
    <property type="component" value="Chromosome 14"/>
</dbReference>
<dbReference type="Gramene" id="mRNA:HanXRQr2_Chr14g0649681">
    <property type="protein sequence ID" value="CDS:HanXRQr2_Chr14g0649681.1"/>
    <property type="gene ID" value="HanXRQr2_Chr14g0649681"/>
</dbReference>
<feature type="chain" id="PRO_5041060403" evidence="3">
    <location>
        <begin position="21"/>
        <end position="268"/>
    </location>
</feature>
<dbReference type="GO" id="GO:0030247">
    <property type="term" value="F:polysaccharide binding"/>
    <property type="evidence" value="ECO:0007669"/>
    <property type="project" value="InterPro"/>
</dbReference>
<feature type="signal peptide" evidence="3">
    <location>
        <begin position="1"/>
        <end position="20"/>
    </location>
</feature>
<proteinExistence type="predicted"/>